<gene>
    <name evidence="7" type="ORF">CSW64_21220</name>
</gene>
<protein>
    <submittedName>
        <fullName evidence="7">Ferredoxin reductase</fullName>
    </submittedName>
</protein>
<dbReference type="SUPFAM" id="SSF55424">
    <property type="entry name" value="FAD/NAD-linked reductases, dimerisation (C-terminal) domain"/>
    <property type="match status" value="1"/>
</dbReference>
<evidence type="ECO:0000256" key="1">
    <source>
        <dbReference type="ARBA" id="ARBA00001974"/>
    </source>
</evidence>
<organism evidence="7 8">
    <name type="scientific">Caulobacter mirabilis</name>
    <dbReference type="NCBI Taxonomy" id="69666"/>
    <lineage>
        <taxon>Bacteria</taxon>
        <taxon>Pseudomonadati</taxon>
        <taxon>Pseudomonadota</taxon>
        <taxon>Alphaproteobacteria</taxon>
        <taxon>Caulobacterales</taxon>
        <taxon>Caulobacteraceae</taxon>
        <taxon>Caulobacter</taxon>
    </lineage>
</organism>
<proteinExistence type="predicted"/>
<dbReference type="Proteomes" id="UP000228945">
    <property type="component" value="Chromosome"/>
</dbReference>
<feature type="domain" description="FAD/NAD(P)-binding" evidence="5">
    <location>
        <begin position="7"/>
        <end position="305"/>
    </location>
</feature>
<dbReference type="KEGG" id="cmb:CSW64_21220"/>
<accession>A0A2D2B3A0</accession>
<evidence type="ECO:0000256" key="4">
    <source>
        <dbReference type="ARBA" id="ARBA00023002"/>
    </source>
</evidence>
<sequence length="409" mass="43236">MADLSAKVLILGAGHAGGSAAAFLRQYGHEGPIVLVGDEPIPPYQRPPLSKAWLKGEADADSLALKDADWYAENGCDLKLGVRAVSLNRGTKTVVLSNSETVSYDVLIIATGARARKLPIPGADLAGVLELRTAADAEALKAALGEGKRLAVIGGGYVGLEAAASARALGAHALVVEREARILARVACNVLSDFFTGYHEQRGVAFELGVEVKAFEGENGQIRRVRLSDDRVIDCDAALVGVGAIPNDEIAREAGLECVNGVVVDLEARTADPAVYAIGDVTHRPLPLYDRQFRLESVPNALEQAKVVASAIAGRAAPTPEVPWFWSDQYDLKLQIAGLPFDADRIIVRGDPAAAKFAVFHLKGDQVQAVEAVNAPPEFMVGKQLIGSRKLVAADRLADSSVSMKEVVA</sequence>
<dbReference type="EMBL" id="CP024201">
    <property type="protein sequence ID" value="ATQ44730.1"/>
    <property type="molecule type" value="Genomic_DNA"/>
</dbReference>
<evidence type="ECO:0000259" key="5">
    <source>
        <dbReference type="Pfam" id="PF07992"/>
    </source>
</evidence>
<dbReference type="RefSeq" id="WP_099623978.1">
    <property type="nucleotide sequence ID" value="NZ_CP024201.1"/>
</dbReference>
<dbReference type="OrthoDB" id="7809559at2"/>
<dbReference type="Gene3D" id="3.50.50.60">
    <property type="entry name" value="FAD/NAD(P)-binding domain"/>
    <property type="match status" value="2"/>
</dbReference>
<name>A0A2D2B3A0_9CAUL</name>
<dbReference type="GO" id="GO:0005737">
    <property type="term" value="C:cytoplasm"/>
    <property type="evidence" value="ECO:0007669"/>
    <property type="project" value="TreeGrafter"/>
</dbReference>
<dbReference type="InterPro" id="IPR016156">
    <property type="entry name" value="FAD/NAD-linked_Rdtase_dimer_sf"/>
</dbReference>
<dbReference type="InterPro" id="IPR050446">
    <property type="entry name" value="FAD-oxidoreductase/Apoptosis"/>
</dbReference>
<dbReference type="InterPro" id="IPR036188">
    <property type="entry name" value="FAD/NAD-bd_sf"/>
</dbReference>
<evidence type="ECO:0000313" key="7">
    <source>
        <dbReference type="EMBL" id="ATQ44730.1"/>
    </source>
</evidence>
<dbReference type="Pfam" id="PF07992">
    <property type="entry name" value="Pyr_redox_2"/>
    <property type="match status" value="1"/>
</dbReference>
<dbReference type="PRINTS" id="PR00368">
    <property type="entry name" value="FADPNR"/>
</dbReference>
<dbReference type="SUPFAM" id="SSF51905">
    <property type="entry name" value="FAD/NAD(P)-binding domain"/>
    <property type="match status" value="2"/>
</dbReference>
<dbReference type="PANTHER" id="PTHR43557">
    <property type="entry name" value="APOPTOSIS-INDUCING FACTOR 1"/>
    <property type="match status" value="1"/>
</dbReference>
<reference evidence="7 8" key="1">
    <citation type="submission" date="2017-10" db="EMBL/GenBank/DDBJ databases">
        <title>Genome sequence of Caulobacter mirabilis FWC38.</title>
        <authorList>
            <person name="Fiebig A."/>
            <person name="Crosson S."/>
        </authorList>
    </citation>
    <scope>NUCLEOTIDE SEQUENCE [LARGE SCALE GENOMIC DNA]</scope>
    <source>
        <strain evidence="7 8">FWC 38</strain>
    </source>
</reference>
<dbReference type="InterPro" id="IPR023753">
    <property type="entry name" value="FAD/NAD-binding_dom"/>
</dbReference>
<dbReference type="GO" id="GO:0016651">
    <property type="term" value="F:oxidoreductase activity, acting on NAD(P)H"/>
    <property type="evidence" value="ECO:0007669"/>
    <property type="project" value="TreeGrafter"/>
</dbReference>
<keyword evidence="4" id="KW-0560">Oxidoreductase</keyword>
<dbReference type="Gene3D" id="3.30.390.30">
    <property type="match status" value="1"/>
</dbReference>
<dbReference type="PRINTS" id="PR00411">
    <property type="entry name" value="PNDRDTASEI"/>
</dbReference>
<evidence type="ECO:0000259" key="6">
    <source>
        <dbReference type="Pfam" id="PF14759"/>
    </source>
</evidence>
<keyword evidence="8" id="KW-1185">Reference proteome</keyword>
<evidence type="ECO:0000313" key="8">
    <source>
        <dbReference type="Proteomes" id="UP000228945"/>
    </source>
</evidence>
<dbReference type="PANTHER" id="PTHR43557:SF2">
    <property type="entry name" value="RIESKE DOMAIN-CONTAINING PROTEIN-RELATED"/>
    <property type="match status" value="1"/>
</dbReference>
<dbReference type="InterPro" id="IPR028202">
    <property type="entry name" value="Reductase_C"/>
</dbReference>
<evidence type="ECO:0000256" key="2">
    <source>
        <dbReference type="ARBA" id="ARBA00022630"/>
    </source>
</evidence>
<feature type="domain" description="Reductase C-terminal" evidence="6">
    <location>
        <begin position="324"/>
        <end position="407"/>
    </location>
</feature>
<dbReference type="AlphaFoldDB" id="A0A2D2B3A0"/>
<keyword evidence="3" id="KW-0274">FAD</keyword>
<evidence type="ECO:0000256" key="3">
    <source>
        <dbReference type="ARBA" id="ARBA00022827"/>
    </source>
</evidence>
<comment type="cofactor">
    <cofactor evidence="1">
        <name>FAD</name>
        <dbReference type="ChEBI" id="CHEBI:57692"/>
    </cofactor>
</comment>
<keyword evidence="2" id="KW-0285">Flavoprotein</keyword>
<dbReference type="Pfam" id="PF14759">
    <property type="entry name" value="Reductase_C"/>
    <property type="match status" value="1"/>
</dbReference>